<dbReference type="Pfam" id="PF13144">
    <property type="entry name" value="ChapFlgA"/>
    <property type="match status" value="1"/>
</dbReference>
<evidence type="ECO:0000313" key="6">
    <source>
        <dbReference type="EMBL" id="HGG98863.1"/>
    </source>
</evidence>
<dbReference type="PANTHER" id="PTHR36307:SF1">
    <property type="entry name" value="FLAGELLA BASAL BODY P-RING FORMATION PROTEIN FLGA"/>
    <property type="match status" value="1"/>
</dbReference>
<comment type="similarity">
    <text evidence="4">Belongs to the FlgA family.</text>
</comment>
<evidence type="ECO:0000256" key="1">
    <source>
        <dbReference type="ARBA" id="ARBA00004418"/>
    </source>
</evidence>
<name>A0A7C4EJI0_9BACT</name>
<reference evidence="6" key="1">
    <citation type="journal article" date="2020" name="mSystems">
        <title>Genome- and Community-Level Interaction Insights into Carbon Utilization and Element Cycling Functions of Hydrothermarchaeota in Hydrothermal Sediment.</title>
        <authorList>
            <person name="Zhou Z."/>
            <person name="Liu Y."/>
            <person name="Xu W."/>
            <person name="Pan J."/>
            <person name="Luo Z.H."/>
            <person name="Li M."/>
        </authorList>
    </citation>
    <scope>NUCLEOTIDE SEQUENCE [LARGE SCALE GENOMIC DNA]</scope>
    <source>
        <strain evidence="6">SpSt-788</strain>
    </source>
</reference>
<sequence>MKGIIHLLPVLLIALFFSLSFGFDKSILSELLTEEIKKSTIDKEVQIGQIKFIGLALSASPQENATHFEPKGNCIPENLKIREIKRPSSIEFTFYCGRSLYRAIANYEVLIPLYVTQRNLRRGDKINEEDIIEIKHPLSRIPSGALTDKNSIIGKIVKKIVAKGVILKEEHIYQGIPVKKGSRVNLIINAGHIMVITEGILKSDATVGGNVRVQCFHTGKEVEGKLIDKDKVRVSL</sequence>
<keyword evidence="6" id="KW-0282">Flagellum</keyword>
<dbReference type="Gene3D" id="2.30.30.760">
    <property type="match status" value="1"/>
</dbReference>
<keyword evidence="6" id="KW-0966">Cell projection</keyword>
<dbReference type="EMBL" id="DTHO01000001">
    <property type="protein sequence ID" value="HGG98863.1"/>
    <property type="molecule type" value="Genomic_DNA"/>
</dbReference>
<organism evidence="6">
    <name type="scientific">Thermodesulfovibrio aggregans</name>
    <dbReference type="NCBI Taxonomy" id="86166"/>
    <lineage>
        <taxon>Bacteria</taxon>
        <taxon>Pseudomonadati</taxon>
        <taxon>Nitrospirota</taxon>
        <taxon>Thermodesulfovibrionia</taxon>
        <taxon>Thermodesulfovibrionales</taxon>
        <taxon>Thermodesulfovibrionaceae</taxon>
        <taxon>Thermodesulfovibrio</taxon>
    </lineage>
</organism>
<dbReference type="GO" id="GO:0042597">
    <property type="term" value="C:periplasmic space"/>
    <property type="evidence" value="ECO:0007669"/>
    <property type="project" value="UniProtKB-SubCell"/>
</dbReference>
<dbReference type="InterPro" id="IPR017585">
    <property type="entry name" value="SAF_FlgA"/>
</dbReference>
<accession>A0A7C4EJI0</accession>
<dbReference type="PANTHER" id="PTHR36307">
    <property type="entry name" value="FLAGELLA BASAL BODY P-RING FORMATION PROTEIN FLGA"/>
    <property type="match status" value="1"/>
</dbReference>
<dbReference type="AlphaFoldDB" id="A0A7C4EJI0"/>
<evidence type="ECO:0000256" key="2">
    <source>
        <dbReference type="ARBA" id="ARBA00022729"/>
    </source>
</evidence>
<dbReference type="InterPro" id="IPR013974">
    <property type="entry name" value="SAF"/>
</dbReference>
<dbReference type="CDD" id="cd11614">
    <property type="entry name" value="SAF_CpaB_FlgA_like"/>
    <property type="match status" value="1"/>
</dbReference>
<dbReference type="InterPro" id="IPR039246">
    <property type="entry name" value="Flagellar_FlgA"/>
</dbReference>
<comment type="caution">
    <text evidence="6">The sequence shown here is derived from an EMBL/GenBank/DDBJ whole genome shotgun (WGS) entry which is preliminary data.</text>
</comment>
<keyword evidence="2" id="KW-0732">Signal</keyword>
<comment type="function">
    <text evidence="4">Involved in the assembly process of the P-ring formation. It may associate with FlgF on the rod constituting a structure essential for the P-ring assembly or may act as a modulator protein for the P-ring assembly.</text>
</comment>
<evidence type="ECO:0000259" key="5">
    <source>
        <dbReference type="SMART" id="SM00858"/>
    </source>
</evidence>
<keyword evidence="3 4" id="KW-0574">Periplasm</keyword>
<dbReference type="SMART" id="SM00858">
    <property type="entry name" value="SAF"/>
    <property type="match status" value="1"/>
</dbReference>
<protein>
    <recommendedName>
        <fullName evidence="4">Flagella basal body P-ring formation protein FlgA</fullName>
    </recommendedName>
</protein>
<proteinExistence type="inferred from homology"/>
<keyword evidence="6" id="KW-0969">Cilium</keyword>
<evidence type="ECO:0000256" key="3">
    <source>
        <dbReference type="ARBA" id="ARBA00022764"/>
    </source>
</evidence>
<evidence type="ECO:0000256" key="4">
    <source>
        <dbReference type="RuleBase" id="RU362063"/>
    </source>
</evidence>
<comment type="subcellular location">
    <subcellularLocation>
        <location evidence="1 4">Periplasm</location>
    </subcellularLocation>
</comment>
<dbReference type="GO" id="GO:0044780">
    <property type="term" value="P:bacterial-type flagellum assembly"/>
    <property type="evidence" value="ECO:0007669"/>
    <property type="project" value="InterPro"/>
</dbReference>
<keyword evidence="4" id="KW-1005">Bacterial flagellum biogenesis</keyword>
<dbReference type="Gene3D" id="3.90.1210.10">
    <property type="entry name" value="Antifreeze-like/N-acetylneuraminic acid synthase C-terminal domain"/>
    <property type="match status" value="1"/>
</dbReference>
<dbReference type="NCBIfam" id="TIGR03170">
    <property type="entry name" value="flgA_cterm"/>
    <property type="match status" value="1"/>
</dbReference>
<feature type="domain" description="SAF" evidence="5">
    <location>
        <begin position="111"/>
        <end position="173"/>
    </location>
</feature>
<gene>
    <name evidence="6" type="primary">flgA</name>
    <name evidence="6" type="ORF">ENV75_00160</name>
</gene>